<dbReference type="InterPro" id="IPR032771">
    <property type="entry name" value="DUF4527"/>
</dbReference>
<reference evidence="4" key="1">
    <citation type="submission" date="2025-08" db="UniProtKB">
        <authorList>
            <consortium name="RefSeq"/>
        </authorList>
    </citation>
    <scope>IDENTIFICATION</scope>
    <source>
        <tissue evidence="4">Whole blood</tissue>
    </source>
</reference>
<feature type="region of interest" description="Disordered" evidence="2">
    <location>
        <begin position="318"/>
        <end position="339"/>
    </location>
</feature>
<dbReference type="Proteomes" id="UP001165780">
    <property type="component" value="Unplaced"/>
</dbReference>
<dbReference type="GeneID" id="109269697"/>
<name>A0A9V1FU56_PANPR</name>
<feature type="coiled-coil region" evidence="1">
    <location>
        <begin position="1276"/>
        <end position="1303"/>
    </location>
</feature>
<sequence>MHAMEPVARGRTEKSFSYVVRAPGSDGFDVMNVDVKIDTCWVFQDVEDGGEEPGCLPAAGSPDTDAGVLRKQLESSEQKLLAAVDKHVMSESRLRSRIQELELSERQLLQSVDQLNARVLQERSDAARAQEKLQALRDELASQVLEKERAARRQRWRLRRLRERLRRKDEALGRQAAALERCRGTQRRQLALVREQERGLREQVRRLEQDVRRLCHAAGLLLAELDAPAARGPRALCPAGPGGEAEELRALRARAERGERERDEAARRLREQRATERRLRGQLEDLRCCIYELKLSEIGLQGQVEDLAQQNRSLREELGAQAPGESARSTASAGQCSPDALSQLQDEPLALPGEGALDACRSRGLQTTLCSHGAPGLRSSTGQPSEACCSRDRVGAGRGPCVVVAGLEATDETLEDVTGSDRGRRTPAETSLDAQTFLLICGCPPGQYRDGSLLPVELAGISEQRLAAAQVLVQTSTLPPWGPAGDPPSLPPLLLLQEASPQESQMRRTLDARFPPAPRAGGPTCRNPHWRRGQNASLCHEPPQISSHKFKSSVKGAWKEGGGPPEWRTEERGARRSRGRKEADLGDESKLSQEIRDNPSPGDGVRAPEGEPVENGASESQASVSCPWPRPKLPWPLLQEEASVSTEGPAPLSRRRREGGLSSLEEEEAPPARAQGSQRPSPGGTQLLAGQGEEETLMWSADALNLQEESPGDQRQGEKEEKASRLEGARLGHRDVPGEPGPEEREHQETLSPVAEGGLTLTPRSALPPRGTEPTSDPWALSQQPDRSELRRDEFGKEAEASSQQLSILQRGGGGRWWPTSTPAGGSKSLARKQHSPPENAHSQQALATQGSDICLAREVRPGGTGEEVGPGGTEVLGTSTALPGMVPDLDDVGPGPEWPSELGGNQPSQPLRALEEEKRRFHQLISGLKRERSQVLRDNAELRGDRERCRRKACALEEERERTVTEIAALEQDNSMLLGDIARLKRELAQYRQVVSDLEDCNGKSYGKISELEEENEQLKGRLAQLQRATAESARKSKGVMEHVTMENRELKALISELGVTYKELMKGVVLGVEDTVQAFRGENAHLLSRIRVLETEVALGASTAGGRLVRAEEGPQGESKMVGGKGGAVERGVQVTQLSGQLTAEAHGPPLEEKPGLAGRWMGPSLRMENSRNDGNSAASSLVGGSAKVSSAPRGNIDGAGAREARLEKEEKRPWCSADPGRALRASNGPQGTETDTPKEDLRLCIGHLQHQVLTLRCQLRDQASAHWVLQVSHAEATRLRDQLKGELEELQRKQHEANSAVAPLKAKLASLVQKCRERNRLITHLLRELHRRGAEDHLLSETARGMVDDVALAEYAAAFLAPALPETSHRLDVESETAAAVRAQKYLPKPKTDSVIIQRPLHSESWPVPEAEWPAQNTARPDSPKERRQHRGTHIPLRNIYIPPD</sequence>
<feature type="coiled-coil region" evidence="1">
    <location>
        <begin position="98"/>
        <end position="153"/>
    </location>
</feature>
<feature type="region of interest" description="Disordered" evidence="2">
    <location>
        <begin position="500"/>
        <end position="852"/>
    </location>
</feature>
<dbReference type="CTD" id="106112835"/>
<gene>
    <name evidence="4" type="primary">CUNH4orf50</name>
</gene>
<keyword evidence="3" id="KW-1185">Reference proteome</keyword>
<accession>A0A9V1FU56</accession>
<feature type="region of interest" description="Disordered" evidence="2">
    <location>
        <begin position="1410"/>
        <end position="1441"/>
    </location>
</feature>
<evidence type="ECO:0000313" key="4">
    <source>
        <dbReference type="RefSeq" id="XP_019309290.2"/>
    </source>
</evidence>
<organism evidence="3 4">
    <name type="scientific">Panthera pardus</name>
    <name type="common">Leopard</name>
    <name type="synonym">Felis pardus</name>
    <dbReference type="NCBI Taxonomy" id="9691"/>
    <lineage>
        <taxon>Eukaryota</taxon>
        <taxon>Metazoa</taxon>
        <taxon>Chordata</taxon>
        <taxon>Craniata</taxon>
        <taxon>Vertebrata</taxon>
        <taxon>Euteleostomi</taxon>
        <taxon>Mammalia</taxon>
        <taxon>Eutheria</taxon>
        <taxon>Laurasiatheria</taxon>
        <taxon>Carnivora</taxon>
        <taxon>Feliformia</taxon>
        <taxon>Felidae</taxon>
        <taxon>Pantherinae</taxon>
        <taxon>Panthera</taxon>
    </lineage>
</organism>
<proteinExistence type="predicted"/>
<dbReference type="PANTHER" id="PTHR36866:SF1">
    <property type="entry name" value="GENE 1043-RELATED"/>
    <property type="match status" value="1"/>
</dbReference>
<dbReference type="Pfam" id="PF15030">
    <property type="entry name" value="DUF4527"/>
    <property type="match status" value="1"/>
</dbReference>
<feature type="compositionally biased region" description="Polar residues" evidence="2">
    <location>
        <begin position="675"/>
        <end position="684"/>
    </location>
</feature>
<feature type="region of interest" description="Disordered" evidence="2">
    <location>
        <begin position="255"/>
        <end position="274"/>
    </location>
</feature>
<dbReference type="PANTHER" id="PTHR36866">
    <property type="entry name" value="CHROMOSOME 4 OPEN READING FRAME 50"/>
    <property type="match status" value="1"/>
</dbReference>
<feature type="compositionally biased region" description="Polar residues" evidence="2">
    <location>
        <begin position="327"/>
        <end position="339"/>
    </location>
</feature>
<evidence type="ECO:0000256" key="1">
    <source>
        <dbReference type="SAM" id="Coils"/>
    </source>
</evidence>
<feature type="coiled-coil region" evidence="1">
    <location>
        <begin position="968"/>
        <end position="1037"/>
    </location>
</feature>
<evidence type="ECO:0000313" key="3">
    <source>
        <dbReference type="Proteomes" id="UP001165780"/>
    </source>
</evidence>
<feature type="compositionally biased region" description="Basic and acidic residues" evidence="2">
    <location>
        <begin position="786"/>
        <end position="800"/>
    </location>
</feature>
<protein>
    <submittedName>
        <fullName evidence="4">Uncharacterized protein C4orf50 homolog isoform X2</fullName>
    </submittedName>
</protein>
<feature type="compositionally biased region" description="Basic and acidic residues" evidence="2">
    <location>
        <begin position="567"/>
        <end position="597"/>
    </location>
</feature>
<feature type="compositionally biased region" description="Basic and acidic residues" evidence="2">
    <location>
        <begin position="1203"/>
        <end position="1216"/>
    </location>
</feature>
<feature type="compositionally biased region" description="Basic and acidic residues" evidence="2">
    <location>
        <begin position="715"/>
        <end position="749"/>
    </location>
</feature>
<feature type="compositionally biased region" description="Polar residues" evidence="2">
    <location>
        <begin position="841"/>
        <end position="852"/>
    </location>
</feature>
<keyword evidence="1" id="KW-0175">Coiled coil</keyword>
<dbReference type="Gene3D" id="1.10.287.1490">
    <property type="match status" value="1"/>
</dbReference>
<feature type="region of interest" description="Disordered" evidence="2">
    <location>
        <begin position="1111"/>
        <end position="1130"/>
    </location>
</feature>
<feature type="region of interest" description="Disordered" evidence="2">
    <location>
        <begin position="1145"/>
        <end position="1240"/>
    </location>
</feature>
<dbReference type="RefSeq" id="XP_019309290.2">
    <property type="nucleotide sequence ID" value="XM_019453745.2"/>
</dbReference>
<evidence type="ECO:0000256" key="2">
    <source>
        <dbReference type="SAM" id="MobiDB-lite"/>
    </source>
</evidence>